<sequence length="65" mass="7656">MEALKQMLIGNHPCSLKLKYTIYQLSQNNIINQDKTLKSVLKRVPEISFEQYNKILIATIYWNLT</sequence>
<evidence type="ECO:0000313" key="1">
    <source>
        <dbReference type="EMBL" id="CAH1969811.1"/>
    </source>
</evidence>
<keyword evidence="2" id="KW-1185">Reference proteome</keyword>
<dbReference type="Proteomes" id="UP001152888">
    <property type="component" value="Unassembled WGS sequence"/>
</dbReference>
<protein>
    <submittedName>
        <fullName evidence="1">Uncharacterized protein</fullName>
    </submittedName>
</protein>
<accession>A0A9P0K9H4</accession>
<comment type="caution">
    <text evidence="1">The sequence shown here is derived from an EMBL/GenBank/DDBJ whole genome shotgun (WGS) entry which is preliminary data.</text>
</comment>
<evidence type="ECO:0000313" key="2">
    <source>
        <dbReference type="Proteomes" id="UP001152888"/>
    </source>
</evidence>
<organism evidence="1 2">
    <name type="scientific">Acanthoscelides obtectus</name>
    <name type="common">Bean weevil</name>
    <name type="synonym">Bruchus obtectus</name>
    <dbReference type="NCBI Taxonomy" id="200917"/>
    <lineage>
        <taxon>Eukaryota</taxon>
        <taxon>Metazoa</taxon>
        <taxon>Ecdysozoa</taxon>
        <taxon>Arthropoda</taxon>
        <taxon>Hexapoda</taxon>
        <taxon>Insecta</taxon>
        <taxon>Pterygota</taxon>
        <taxon>Neoptera</taxon>
        <taxon>Endopterygota</taxon>
        <taxon>Coleoptera</taxon>
        <taxon>Polyphaga</taxon>
        <taxon>Cucujiformia</taxon>
        <taxon>Chrysomeloidea</taxon>
        <taxon>Chrysomelidae</taxon>
        <taxon>Bruchinae</taxon>
        <taxon>Bruchini</taxon>
        <taxon>Acanthoscelides</taxon>
    </lineage>
</organism>
<gene>
    <name evidence="1" type="ORF">ACAOBT_LOCUS8571</name>
</gene>
<dbReference type="EMBL" id="CAKOFQ010006766">
    <property type="protein sequence ID" value="CAH1969811.1"/>
    <property type="molecule type" value="Genomic_DNA"/>
</dbReference>
<proteinExistence type="predicted"/>
<dbReference type="AlphaFoldDB" id="A0A9P0K9H4"/>
<reference evidence="1" key="1">
    <citation type="submission" date="2022-03" db="EMBL/GenBank/DDBJ databases">
        <authorList>
            <person name="Sayadi A."/>
        </authorList>
    </citation>
    <scope>NUCLEOTIDE SEQUENCE</scope>
</reference>
<name>A0A9P0K9H4_ACAOB</name>